<evidence type="ECO:0000313" key="3">
    <source>
        <dbReference type="Proteomes" id="UP001153712"/>
    </source>
</evidence>
<name>A0A9N9XNF2_PHYSR</name>
<keyword evidence="3" id="KW-1185">Reference proteome</keyword>
<evidence type="ECO:0000256" key="1">
    <source>
        <dbReference type="SAM" id="Phobius"/>
    </source>
</evidence>
<keyword evidence="1" id="KW-0472">Membrane</keyword>
<evidence type="ECO:0008006" key="4">
    <source>
        <dbReference type="Google" id="ProtNLM"/>
    </source>
</evidence>
<reference evidence="2" key="1">
    <citation type="submission" date="2022-01" db="EMBL/GenBank/DDBJ databases">
        <authorList>
            <person name="King R."/>
        </authorList>
    </citation>
    <scope>NUCLEOTIDE SEQUENCE</scope>
</reference>
<feature type="transmembrane region" description="Helical" evidence="1">
    <location>
        <begin position="172"/>
        <end position="196"/>
    </location>
</feature>
<feature type="transmembrane region" description="Helical" evidence="1">
    <location>
        <begin position="6"/>
        <end position="29"/>
    </location>
</feature>
<dbReference type="EMBL" id="OU900097">
    <property type="protein sequence ID" value="CAG9860924.1"/>
    <property type="molecule type" value="Genomic_DNA"/>
</dbReference>
<dbReference type="Proteomes" id="UP001153712">
    <property type="component" value="Chromosome 4"/>
</dbReference>
<dbReference type="AlphaFoldDB" id="A0A9N9XNF2"/>
<feature type="transmembrane region" description="Helical" evidence="1">
    <location>
        <begin position="82"/>
        <end position="104"/>
    </location>
</feature>
<proteinExistence type="predicted"/>
<keyword evidence="1" id="KW-1133">Transmembrane helix</keyword>
<protein>
    <recommendedName>
        <fullName evidence="4">G-protein coupled receptors family 1 profile domain-containing protein</fullName>
    </recommendedName>
</protein>
<feature type="transmembrane region" description="Helical" evidence="1">
    <location>
        <begin position="297"/>
        <end position="315"/>
    </location>
</feature>
<feature type="transmembrane region" description="Helical" evidence="1">
    <location>
        <begin position="124"/>
        <end position="145"/>
    </location>
</feature>
<sequence>MMQFSMDQLITTIALPTVSILLIWTIVIFHKNRKKWGPYDIPIVCILILSVMRNLGVLSYVLVNSLSDPRTFSFEYCSVVVWIFNSIHTFQASSLTTVAVIGLFSLKLHKKRRNLRSCLTSTHVVYHVFCLTTLCACVGVAAVLAQHGLSPRLIQRAVFECKFMPFDLDVKFNIFILALHMFLSVVSFASFLIVCYKSCQSEADFKYVKKSNSDISDFSLENTLSKDNKDFYDACTLQRGANDGNQFGHGDYCGNWNSDLSNTVSSVNSKRPCLEESIRETRDDEYSRTGLETIHPILIVCYLFYHLPIIVLCIYPDLIFPWRITDIALWLGIVQDILMPVGLGIVDSRFCKWVSSVYRCNSAVEDKLPHAGLAGKFRPFSLGSQPQSLEIQNTEGNHPIFQSVEHRFPITNGSLYTSIDGRLPVIHNYRRNNKDNRKCSKPDKNQSFHGALSHHRHDHFDVPTKFPSCSTCKTDLCPSHSNLHHLSTSYINKQLNQQLNQLNQFNCQLKSDAALNSPALHFNLLNQKSMVDRIVHSQESLHAAPNVEQDRVFQRNFDFKLNSQAVKNSRNIMRMNQMRLSRSEDSLNELHAKEKVDNAKYSPRCKPIVPRVKVQETMSNDQYSSDDEYNTDLNNEHFDSMSSKSCYSITTEANCDFDFFQSDSNRRDIVDDQGYYIINNVNNKPVITSVKPVLEKDNVKEELRNFRIRRSNSKRSLENFQAFVEEEENMKNKSNGKFGLQRSNSYVTLEDKRAKAFNDKYFRSSCKETTASPQIHVYRQRVKSEEYLPNTTTVYIEDAGLSCFGGNCTDECGVKCVHSIPDLKKVFISEYI</sequence>
<keyword evidence="1" id="KW-0812">Transmembrane</keyword>
<organism evidence="2 3">
    <name type="scientific">Phyllotreta striolata</name>
    <name type="common">Striped flea beetle</name>
    <name type="synonym">Crioceris striolata</name>
    <dbReference type="NCBI Taxonomy" id="444603"/>
    <lineage>
        <taxon>Eukaryota</taxon>
        <taxon>Metazoa</taxon>
        <taxon>Ecdysozoa</taxon>
        <taxon>Arthropoda</taxon>
        <taxon>Hexapoda</taxon>
        <taxon>Insecta</taxon>
        <taxon>Pterygota</taxon>
        <taxon>Neoptera</taxon>
        <taxon>Endopterygota</taxon>
        <taxon>Coleoptera</taxon>
        <taxon>Polyphaga</taxon>
        <taxon>Cucujiformia</taxon>
        <taxon>Chrysomeloidea</taxon>
        <taxon>Chrysomelidae</taxon>
        <taxon>Galerucinae</taxon>
        <taxon>Alticini</taxon>
        <taxon>Phyllotreta</taxon>
    </lineage>
</organism>
<evidence type="ECO:0000313" key="2">
    <source>
        <dbReference type="EMBL" id="CAG9860924.1"/>
    </source>
</evidence>
<feature type="transmembrane region" description="Helical" evidence="1">
    <location>
        <begin position="41"/>
        <end position="62"/>
    </location>
</feature>
<gene>
    <name evidence="2" type="ORF">PHYEVI_LOCUS7272</name>
</gene>
<dbReference type="OrthoDB" id="6369020at2759"/>
<accession>A0A9N9XNF2</accession>
<dbReference type="Gene3D" id="1.20.1070.10">
    <property type="entry name" value="Rhodopsin 7-helix transmembrane proteins"/>
    <property type="match status" value="1"/>
</dbReference>